<dbReference type="SUPFAM" id="SSF52058">
    <property type="entry name" value="L domain-like"/>
    <property type="match status" value="1"/>
</dbReference>
<gene>
    <name evidence="8" type="ORF">FSB_LOCUS27832</name>
</gene>
<evidence type="ECO:0000313" key="8">
    <source>
        <dbReference type="EMBL" id="SPC99950.1"/>
    </source>
</evidence>
<dbReference type="FunFam" id="1.10.10.10:FF:000322">
    <property type="entry name" value="Probable disease resistance protein At1g63360"/>
    <property type="match status" value="1"/>
</dbReference>
<dbReference type="SUPFAM" id="SSF53098">
    <property type="entry name" value="Ribonuclease H-like"/>
    <property type="match status" value="1"/>
</dbReference>
<dbReference type="GO" id="GO:0008270">
    <property type="term" value="F:zinc ion binding"/>
    <property type="evidence" value="ECO:0007669"/>
    <property type="project" value="InterPro"/>
</dbReference>
<dbReference type="FunFam" id="3.40.50.300:FF:001091">
    <property type="entry name" value="Probable disease resistance protein At1g61300"/>
    <property type="match status" value="1"/>
</dbReference>
<feature type="region of interest" description="Disordered" evidence="6">
    <location>
        <begin position="1730"/>
        <end position="1768"/>
    </location>
</feature>
<dbReference type="GO" id="GO:0051707">
    <property type="term" value="P:response to other organism"/>
    <property type="evidence" value="ECO:0007669"/>
    <property type="project" value="UniProtKB-ARBA"/>
</dbReference>
<dbReference type="GO" id="GO:0043531">
    <property type="term" value="F:ADP binding"/>
    <property type="evidence" value="ECO:0007669"/>
    <property type="project" value="InterPro"/>
</dbReference>
<reference evidence="8" key="1">
    <citation type="submission" date="2018-02" db="EMBL/GenBank/DDBJ databases">
        <authorList>
            <person name="Cohen D.B."/>
            <person name="Kent A.D."/>
        </authorList>
    </citation>
    <scope>NUCLEOTIDE SEQUENCE</scope>
</reference>
<protein>
    <recommendedName>
        <fullName evidence="7">Integrase catalytic domain-containing protein</fullName>
    </recommendedName>
</protein>
<dbReference type="Gene3D" id="3.80.10.10">
    <property type="entry name" value="Ribonuclease Inhibitor"/>
    <property type="match status" value="2"/>
</dbReference>
<dbReference type="GO" id="GO:0003676">
    <property type="term" value="F:nucleic acid binding"/>
    <property type="evidence" value="ECO:0007669"/>
    <property type="project" value="InterPro"/>
</dbReference>
<evidence type="ECO:0000256" key="5">
    <source>
        <dbReference type="ARBA" id="ARBA00022840"/>
    </source>
</evidence>
<dbReference type="GO" id="GO:0006952">
    <property type="term" value="P:defense response"/>
    <property type="evidence" value="ECO:0007669"/>
    <property type="project" value="UniProtKB-KW"/>
</dbReference>
<dbReference type="Pfam" id="PF25597">
    <property type="entry name" value="SH3_retrovirus"/>
    <property type="match status" value="1"/>
</dbReference>
<dbReference type="InterPro" id="IPR055414">
    <property type="entry name" value="LRR_R13L4/SHOC2-like"/>
</dbReference>
<dbReference type="GO" id="GO:0005524">
    <property type="term" value="F:ATP binding"/>
    <property type="evidence" value="ECO:0007669"/>
    <property type="project" value="UniProtKB-KW"/>
</dbReference>
<dbReference type="InterPro" id="IPR013103">
    <property type="entry name" value="RVT_2"/>
</dbReference>
<dbReference type="InterPro" id="IPR038005">
    <property type="entry name" value="RX-like_CC"/>
</dbReference>
<dbReference type="InterPro" id="IPR001878">
    <property type="entry name" value="Znf_CCHC"/>
</dbReference>
<dbReference type="EMBL" id="OIVN01002026">
    <property type="protein sequence ID" value="SPC99950.1"/>
    <property type="molecule type" value="Genomic_DNA"/>
</dbReference>
<dbReference type="GO" id="GO:0015074">
    <property type="term" value="P:DNA integration"/>
    <property type="evidence" value="ECO:0007669"/>
    <property type="project" value="InterPro"/>
</dbReference>
<dbReference type="Gene3D" id="3.30.420.10">
    <property type="entry name" value="Ribonuclease H-like superfamily/Ribonuclease H"/>
    <property type="match status" value="1"/>
</dbReference>
<dbReference type="PANTHER" id="PTHR36766:SF61">
    <property type="entry name" value="NB-ARC DOMAIN DISEASE RESISTANCE PROTEIN"/>
    <property type="match status" value="1"/>
</dbReference>
<feature type="compositionally biased region" description="Pro residues" evidence="6">
    <location>
        <begin position="1734"/>
        <end position="1757"/>
    </location>
</feature>
<evidence type="ECO:0000256" key="6">
    <source>
        <dbReference type="SAM" id="MobiDB-lite"/>
    </source>
</evidence>
<dbReference type="InterPro" id="IPR025724">
    <property type="entry name" value="GAG-pre-integrase_dom"/>
</dbReference>
<dbReference type="Pfam" id="PF23598">
    <property type="entry name" value="LRR_14"/>
    <property type="match status" value="1"/>
</dbReference>
<keyword evidence="5" id="KW-0067">ATP-binding</keyword>
<organism evidence="8">
    <name type="scientific">Fagus sylvatica</name>
    <name type="common">Beechnut</name>
    <dbReference type="NCBI Taxonomy" id="28930"/>
    <lineage>
        <taxon>Eukaryota</taxon>
        <taxon>Viridiplantae</taxon>
        <taxon>Streptophyta</taxon>
        <taxon>Embryophyta</taxon>
        <taxon>Tracheophyta</taxon>
        <taxon>Spermatophyta</taxon>
        <taxon>Magnoliopsida</taxon>
        <taxon>eudicotyledons</taxon>
        <taxon>Gunneridae</taxon>
        <taxon>Pentapetalae</taxon>
        <taxon>rosids</taxon>
        <taxon>fabids</taxon>
        <taxon>Fagales</taxon>
        <taxon>Fagaceae</taxon>
        <taxon>Fagus</taxon>
    </lineage>
</organism>
<dbReference type="InterPro" id="IPR027417">
    <property type="entry name" value="P-loop_NTPase"/>
</dbReference>
<sequence length="2300" mass="258985">MAEIAYGIAVKVLEKLGSLAYQELSLAWGIQTDLKKLKSTVSAIKAVLLDAEEKQASDHRLRTWLGQLKLVLNEADDLLDEFQYRDLHKEVMKRYGSTSKKVRHFFSGSNPLAFRFEMAHKIKGIRKRVDYIAADKDKFNLAEQLEDRKITLHERRDMTHSFVHPLNVIGRDDDKNEIIDLLMIQDGRTNVNVIPIVGIGGLGKTTLAKLVYNDEWVVSHFELRMWVCVSDDFDVIRLIKEILKSANCKIDENLSIDQLQIRIRECLKDKKFLLVLDDVWNEDRNKWLELEALLLGGCNGSKIIVTTRNDSVAAIMGTTLTFDLDGLSQEDCLSLFVKLAFKEGEEKQYPNLFEIGKEIVEKSKGVPLAVRTLAGILYSKVDEREWKFVRDNEIWLLEQKDNDILPALRLSYNQLPFHLKQCFAYCSLFPKDYEFNSVELIQFWMAHGILQSHGNQELEDVGDLYIKELWSRSFFQVVYEDLHFYSFVMHDLMHDLALSVAQVDCSIVTKKSVVDEKVCHLSFLDSCHEIATQLQKLSRVRTIIFQTKQQASLVEECITRFKYLRVLVLSDSSFEVLSSSIGILKHLRYLNLSCNWSLKKLPDSICELYNLQTLQLGGCDNLERLPKGIRNMINLRVLEVTTKHTFLLESSVGCLNSLCNFVVVRCPSLKCLFEGMDGCLANLRTLVIDNCPNLTSLSLSIKHLTSLEILIIDNCEKLSLTEGEASQDLKLGLQKLRIDSLQKLAVLPQWLQGSANTLQHLEIEECYNFTALPEWLPSLKSLQTLLIIDCPKLSSLPEGMQGLTALRKLMIRDCPNLSRKLIQEDWHKIAHVPDVDLDEDSGCSSEIDDDMSSYLPEEDDEGCTSEEHDEKSLLSLVQKSAPETSALFPCPKSAPEISVLFSCPNSAPEISVLFSCLLQKSRYCSAPEISCSTTAPKIFVPTITVCYSLGRSASAISVQELWGYIDGSITKPTAGSTSSKWTTNNAKIKTWLMESVEASIAINLSPLQNAKDMWDFLARIYRVTNKARLYQLEKDLNSLSQGSKSIQEFYSTMMLLWNEMDMMDTDIAEAALTTIVKMRQSSRMRHFLMKLRPEFEPVRAAILNQGTKASLDDIIVDLLAEETRLNSLSTSDEPIDTALIATSYKGKGRALSSVQCHFCHEMGHVSKNCRKRNFCNYCKEKGHVLSQCSKRPQYNAHSLKAYSAVLPTPEDSKTTVSKPASKTTVSKPAIENSSTSAPAFSLSPEILQQVIQALHTSGLGKPISKTTWIFDSGASNHMTGNLHALEKVVPYHHHGKITIANGQALSIEKIGSLSIPLTDSTSLSLTDVLYVPTLSANLISVGQLVNKNCLVSFSPLGCLIQDLHTGKVIGRGHRKGELFVLDFGSTTTSPTCFLVPSINEINSANNSWRLWHCRLGHPHSLNSIFSSGVLDKLDHQYVFNKTCESCALAKAHTLPFSRSLNHASSAFDIVHSDVWGPPRVGSLTGKRYYVSFVDDWSRFTWIYFLHRKSEVMQVFKQFHAMVCTQFNKKIKILRSDSGGEYIPKEFKAFLASEGVVHQCSCTEQPQQNGVAERKHRHIQEMARALRLHANLPKVFWAEAANTAVFLINRLPTPLLDNVSPLEKLHGYPPKYNLLKIFGCTCYVLLPKTEYSKLDAKSVKCIFLGYSETQKGYRCYDWEAKKVRVSRNVIFFENTSFFPNSDMSTCTSSLNTTSSLSCFPNNLQPLLTYSRRVQHPPPMPPPSPTSTPGNVSPPPLTSPTPQLSLRRSSRIIRPPDRLSLFSALDPLSIPRSYKQATESAKWIQAMKDEMDALEANETWDIVPLPTSQPVVGSKWVYSVKLKSDGSLDRYKARLVAQGFSQEYGIDYDETFAPVAKMTTVRTLIAISAIRDWDIFQMDVKNAFLNGDLSETVYMRPPPGSSIASPHMVCKLRKALYGLKQAPRAWFAKLKSVLIGAGFRQSENDYSLFISSTPQGNVFILVYVDDILITGDDSQSIINLKNVLQHFFQMKDLGSASYFLGLEISHNSHGYFLSQQKYTQDLINLVGLSDDKQVDTPLEVNVKYSKNDGEPNTDPTLYRRVVGSLVYLTVTRPDIAHAVQLVSQFVSDPRRLHLTALHRIIRYLRSTSDLGLPYYKSALPQLQAYSDADYGGCPDTRRSTTGYCSFLGSSLLSWKSKKQPTVSKSSTEAEYRAMSAVCSEIVWLRRLLADFGMTPSIPTPLFCDNESAVKIASNPVFHERTKHIEIDCHFVREKFEQGLITLPHVSTKDQIADILTKSLSKTNHVRFVSKLLLPLHQFEGEC</sequence>
<dbReference type="Gene3D" id="1.10.10.10">
    <property type="entry name" value="Winged helix-like DNA-binding domain superfamily/Winged helix DNA-binding domain"/>
    <property type="match status" value="1"/>
</dbReference>
<evidence type="ECO:0000256" key="2">
    <source>
        <dbReference type="ARBA" id="ARBA00022741"/>
    </source>
</evidence>
<dbReference type="InterPro" id="IPR054722">
    <property type="entry name" value="PolX-like_BBD"/>
</dbReference>
<dbReference type="Pfam" id="PF23559">
    <property type="entry name" value="WHD_DRP"/>
    <property type="match status" value="1"/>
</dbReference>
<proteinExistence type="predicted"/>
<dbReference type="CDD" id="cd09272">
    <property type="entry name" value="RNase_HI_RT_Ty1"/>
    <property type="match status" value="1"/>
</dbReference>
<dbReference type="InterPro" id="IPR057670">
    <property type="entry name" value="SH3_retrovirus"/>
</dbReference>
<dbReference type="SUPFAM" id="SSF52540">
    <property type="entry name" value="P-loop containing nucleoside triphosphate hydrolases"/>
    <property type="match status" value="1"/>
</dbReference>
<dbReference type="SUPFAM" id="SSF57756">
    <property type="entry name" value="Retrovirus zinc finger-like domains"/>
    <property type="match status" value="1"/>
</dbReference>
<dbReference type="Gene3D" id="4.10.60.10">
    <property type="entry name" value="Zinc finger, CCHC-type"/>
    <property type="match status" value="1"/>
</dbReference>
<dbReference type="CDD" id="cd14798">
    <property type="entry name" value="RX-CC_like"/>
    <property type="match status" value="1"/>
</dbReference>
<dbReference type="PANTHER" id="PTHR36766">
    <property type="entry name" value="PLANT BROAD-SPECTRUM MILDEW RESISTANCE PROTEIN RPW8"/>
    <property type="match status" value="1"/>
</dbReference>
<keyword evidence="3" id="KW-0645">Protease</keyword>
<dbReference type="GO" id="GO:0004190">
    <property type="term" value="F:aspartic-type endopeptidase activity"/>
    <property type="evidence" value="ECO:0007669"/>
    <property type="project" value="UniProtKB-KW"/>
</dbReference>
<dbReference type="Pfam" id="PF07727">
    <property type="entry name" value="RVT_2"/>
    <property type="match status" value="1"/>
</dbReference>
<dbReference type="InterPro" id="IPR032675">
    <property type="entry name" value="LRR_dom_sf"/>
</dbReference>
<dbReference type="Pfam" id="PF18052">
    <property type="entry name" value="Rx_N"/>
    <property type="match status" value="1"/>
</dbReference>
<dbReference type="InterPro" id="IPR043502">
    <property type="entry name" value="DNA/RNA_pol_sf"/>
</dbReference>
<dbReference type="InterPro" id="IPR036875">
    <property type="entry name" value="Znf_CCHC_sf"/>
</dbReference>
<evidence type="ECO:0000256" key="3">
    <source>
        <dbReference type="ARBA" id="ARBA00022750"/>
    </source>
</evidence>
<dbReference type="InterPro" id="IPR036388">
    <property type="entry name" value="WH-like_DNA-bd_sf"/>
</dbReference>
<dbReference type="Pfam" id="PF22936">
    <property type="entry name" value="Pol_BBD"/>
    <property type="match status" value="1"/>
</dbReference>
<dbReference type="InterPro" id="IPR001584">
    <property type="entry name" value="Integrase_cat-core"/>
</dbReference>
<keyword evidence="4" id="KW-0611">Plant defense</keyword>
<name>A0A2N9GKJ1_FAGSY</name>
<keyword evidence="1" id="KW-0677">Repeat</keyword>
<dbReference type="InterPro" id="IPR036397">
    <property type="entry name" value="RNaseH_sf"/>
</dbReference>
<dbReference type="Pfam" id="PF14223">
    <property type="entry name" value="Retrotran_gag_2"/>
    <property type="match status" value="1"/>
</dbReference>
<dbReference type="SMART" id="SM00343">
    <property type="entry name" value="ZnF_C2HC"/>
    <property type="match status" value="2"/>
</dbReference>
<keyword evidence="3" id="KW-0378">Hydrolase</keyword>
<accession>A0A2N9GKJ1</accession>
<dbReference type="Pfam" id="PF00665">
    <property type="entry name" value="rve"/>
    <property type="match status" value="1"/>
</dbReference>
<dbReference type="Pfam" id="PF13976">
    <property type="entry name" value="gag_pre-integrs"/>
    <property type="match status" value="1"/>
</dbReference>
<dbReference type="InterPro" id="IPR058922">
    <property type="entry name" value="WHD_DRP"/>
</dbReference>
<evidence type="ECO:0000256" key="1">
    <source>
        <dbReference type="ARBA" id="ARBA00022737"/>
    </source>
</evidence>
<dbReference type="Gene3D" id="1.20.5.4130">
    <property type="match status" value="1"/>
</dbReference>
<evidence type="ECO:0000259" key="7">
    <source>
        <dbReference type="PROSITE" id="PS50994"/>
    </source>
</evidence>
<feature type="region of interest" description="Disordered" evidence="6">
    <location>
        <begin position="1210"/>
        <end position="1229"/>
    </location>
</feature>
<dbReference type="InterPro" id="IPR002182">
    <property type="entry name" value="NB-ARC"/>
</dbReference>
<dbReference type="InterPro" id="IPR012337">
    <property type="entry name" value="RNaseH-like_sf"/>
</dbReference>
<evidence type="ECO:0000256" key="4">
    <source>
        <dbReference type="ARBA" id="ARBA00022821"/>
    </source>
</evidence>
<dbReference type="PROSITE" id="PS50994">
    <property type="entry name" value="INTEGRASE"/>
    <property type="match status" value="1"/>
</dbReference>
<dbReference type="InterPro" id="IPR041118">
    <property type="entry name" value="Rx_N"/>
</dbReference>
<dbReference type="Gene3D" id="3.40.50.300">
    <property type="entry name" value="P-loop containing nucleotide triphosphate hydrolases"/>
    <property type="match status" value="1"/>
</dbReference>
<keyword evidence="3" id="KW-0064">Aspartyl protease</keyword>
<feature type="domain" description="Integrase catalytic" evidence="7">
    <location>
        <begin position="1451"/>
        <end position="1628"/>
    </location>
</feature>
<dbReference type="SUPFAM" id="SSF56672">
    <property type="entry name" value="DNA/RNA polymerases"/>
    <property type="match status" value="1"/>
</dbReference>
<feature type="compositionally biased region" description="Polar residues" evidence="6">
    <location>
        <begin position="1214"/>
        <end position="1229"/>
    </location>
</feature>
<keyword evidence="2" id="KW-0547">Nucleotide-binding</keyword>
<dbReference type="PRINTS" id="PR00364">
    <property type="entry name" value="DISEASERSIST"/>
</dbReference>
<dbReference type="Pfam" id="PF00931">
    <property type="entry name" value="NB-ARC"/>
    <property type="match status" value="1"/>
</dbReference>